<dbReference type="SUPFAM" id="SSF63380">
    <property type="entry name" value="Riboflavin synthase domain-like"/>
    <property type="match status" value="1"/>
</dbReference>
<feature type="domain" description="FAD-binding FR-type" evidence="9">
    <location>
        <begin position="3"/>
        <end position="105"/>
    </location>
</feature>
<dbReference type="PRINTS" id="PR00409">
    <property type="entry name" value="PHDIOXRDTASE"/>
</dbReference>
<organism evidence="10 11">
    <name type="scientific">Nocardia macrotermitis</name>
    <dbReference type="NCBI Taxonomy" id="2585198"/>
    <lineage>
        <taxon>Bacteria</taxon>
        <taxon>Bacillati</taxon>
        <taxon>Actinomycetota</taxon>
        <taxon>Actinomycetes</taxon>
        <taxon>Mycobacteriales</taxon>
        <taxon>Nocardiaceae</taxon>
        <taxon>Nocardia</taxon>
    </lineage>
</organism>
<dbReference type="Gene3D" id="3.10.20.30">
    <property type="match status" value="1"/>
</dbReference>
<dbReference type="OrthoDB" id="502624at2"/>
<protein>
    <submittedName>
        <fullName evidence="10">Phenoxybenzoate dioxygenase subunit beta</fullName>
        <ecNumber evidence="10">1.-.-.-</ecNumber>
    </submittedName>
</protein>
<reference evidence="10 11" key="1">
    <citation type="submission" date="2019-10" db="EMBL/GenBank/DDBJ databases">
        <title>Nocardia macrotermitis sp. nov. and Nocardia aurantia sp. nov., isolated from the gut of fungus growing-termite Macrotermes natalensis.</title>
        <authorList>
            <person name="Benndorf R."/>
            <person name="Schwitalla J."/>
            <person name="Martin K."/>
            <person name="De Beer W."/>
            <person name="Kaster A.-K."/>
            <person name="Vollmers J."/>
            <person name="Poulsen M."/>
            <person name="Beemelmanns C."/>
        </authorList>
    </citation>
    <scope>NUCLEOTIDE SEQUENCE [LARGE SCALE GENOMIC DNA]</scope>
    <source>
        <strain evidence="10 11">RB20</strain>
    </source>
</reference>
<gene>
    <name evidence="10" type="primary">pobB_3</name>
    <name evidence="10" type="ORF">NRB20_19820</name>
</gene>
<dbReference type="InterPro" id="IPR036010">
    <property type="entry name" value="2Fe-2S_ferredoxin-like_sf"/>
</dbReference>
<name>A0A7K0CZK9_9NOCA</name>
<dbReference type="AlphaFoldDB" id="A0A7K0CZK9"/>
<dbReference type="CDD" id="cd06185">
    <property type="entry name" value="PDR_like"/>
    <property type="match status" value="1"/>
</dbReference>
<evidence type="ECO:0000313" key="11">
    <source>
        <dbReference type="Proteomes" id="UP000438448"/>
    </source>
</evidence>
<dbReference type="PROSITE" id="PS51085">
    <property type="entry name" value="2FE2S_FER_2"/>
    <property type="match status" value="1"/>
</dbReference>
<dbReference type="PANTHER" id="PTHR47354">
    <property type="entry name" value="NADH OXIDOREDUCTASE HCR"/>
    <property type="match status" value="1"/>
</dbReference>
<keyword evidence="11" id="KW-1185">Reference proteome</keyword>
<dbReference type="Pfam" id="PF00175">
    <property type="entry name" value="NAD_binding_1"/>
    <property type="match status" value="1"/>
</dbReference>
<proteinExistence type="predicted"/>
<keyword evidence="2" id="KW-0285">Flavoprotein</keyword>
<keyword evidence="6" id="KW-0408">Iron</keyword>
<evidence type="ECO:0000256" key="4">
    <source>
        <dbReference type="ARBA" id="ARBA00022723"/>
    </source>
</evidence>
<evidence type="ECO:0000259" key="8">
    <source>
        <dbReference type="PROSITE" id="PS51085"/>
    </source>
</evidence>
<keyword evidence="4" id="KW-0479">Metal-binding</keyword>
<keyword evidence="5 10" id="KW-0560">Oxidoreductase</keyword>
<evidence type="ECO:0000256" key="2">
    <source>
        <dbReference type="ARBA" id="ARBA00022630"/>
    </source>
</evidence>
<dbReference type="GO" id="GO:0051537">
    <property type="term" value="F:2 iron, 2 sulfur cluster binding"/>
    <property type="evidence" value="ECO:0007669"/>
    <property type="project" value="UniProtKB-KW"/>
</dbReference>
<dbReference type="PROSITE" id="PS51384">
    <property type="entry name" value="FAD_FR"/>
    <property type="match status" value="1"/>
</dbReference>
<dbReference type="EC" id="1.-.-.-" evidence="10"/>
<keyword evidence="10" id="KW-0223">Dioxygenase</keyword>
<evidence type="ECO:0000256" key="7">
    <source>
        <dbReference type="ARBA" id="ARBA00023014"/>
    </source>
</evidence>
<dbReference type="SUPFAM" id="SSF52343">
    <property type="entry name" value="Ferredoxin reductase-like, C-terminal NADP-linked domain"/>
    <property type="match status" value="1"/>
</dbReference>
<dbReference type="InterPro" id="IPR012675">
    <property type="entry name" value="Beta-grasp_dom_sf"/>
</dbReference>
<dbReference type="InterPro" id="IPR050415">
    <property type="entry name" value="MRET"/>
</dbReference>
<dbReference type="Gene3D" id="2.40.30.10">
    <property type="entry name" value="Translation factors"/>
    <property type="match status" value="1"/>
</dbReference>
<dbReference type="PANTHER" id="PTHR47354:SF1">
    <property type="entry name" value="CARNITINE MONOOXYGENASE REDUCTASE SUBUNIT"/>
    <property type="match status" value="1"/>
</dbReference>
<comment type="cofactor">
    <cofactor evidence="1">
        <name>FAD</name>
        <dbReference type="ChEBI" id="CHEBI:57692"/>
    </cofactor>
</comment>
<accession>A0A7K0CZK9</accession>
<dbReference type="PROSITE" id="PS00197">
    <property type="entry name" value="2FE2S_FER_1"/>
    <property type="match status" value="1"/>
</dbReference>
<keyword evidence="7" id="KW-0411">Iron-sulfur</keyword>
<keyword evidence="3" id="KW-0001">2Fe-2S</keyword>
<dbReference type="InterPro" id="IPR006058">
    <property type="entry name" value="2Fe2S_fd_BS"/>
</dbReference>
<evidence type="ECO:0000256" key="5">
    <source>
        <dbReference type="ARBA" id="ARBA00023002"/>
    </source>
</evidence>
<evidence type="ECO:0000256" key="3">
    <source>
        <dbReference type="ARBA" id="ARBA00022714"/>
    </source>
</evidence>
<dbReference type="Proteomes" id="UP000438448">
    <property type="component" value="Unassembled WGS sequence"/>
</dbReference>
<feature type="domain" description="2Fe-2S ferredoxin-type" evidence="8">
    <location>
        <begin position="233"/>
        <end position="318"/>
    </location>
</feature>
<evidence type="ECO:0000256" key="6">
    <source>
        <dbReference type="ARBA" id="ARBA00023004"/>
    </source>
</evidence>
<evidence type="ECO:0000256" key="1">
    <source>
        <dbReference type="ARBA" id="ARBA00001974"/>
    </source>
</evidence>
<dbReference type="CDD" id="cd00207">
    <property type="entry name" value="fer2"/>
    <property type="match status" value="1"/>
</dbReference>
<dbReference type="Gene3D" id="3.40.50.80">
    <property type="entry name" value="Nucleotide-binding domain of ferredoxin-NADP reductase (FNR) module"/>
    <property type="match status" value="1"/>
</dbReference>
<evidence type="ECO:0000259" key="9">
    <source>
        <dbReference type="PROSITE" id="PS51384"/>
    </source>
</evidence>
<dbReference type="InterPro" id="IPR017927">
    <property type="entry name" value="FAD-bd_FR_type"/>
</dbReference>
<evidence type="ECO:0000313" key="10">
    <source>
        <dbReference type="EMBL" id="MQY18898.1"/>
    </source>
</evidence>
<dbReference type="EMBL" id="WEGK01000003">
    <property type="protein sequence ID" value="MQY18898.1"/>
    <property type="molecule type" value="Genomic_DNA"/>
</dbReference>
<dbReference type="RefSeq" id="WP_153409604.1">
    <property type="nucleotide sequence ID" value="NZ_WEGK01000003.1"/>
</dbReference>
<dbReference type="GO" id="GO:0046872">
    <property type="term" value="F:metal ion binding"/>
    <property type="evidence" value="ECO:0007669"/>
    <property type="project" value="UniProtKB-KW"/>
</dbReference>
<comment type="caution">
    <text evidence="10">The sequence shown here is derived from an EMBL/GenBank/DDBJ whole genome shotgun (WGS) entry which is preliminary data.</text>
</comment>
<dbReference type="InterPro" id="IPR039261">
    <property type="entry name" value="FNR_nucleotide-bd"/>
</dbReference>
<dbReference type="Pfam" id="PF00111">
    <property type="entry name" value="Fer2"/>
    <property type="match status" value="1"/>
</dbReference>
<sequence>MSDSTRTLRVQQKSWEAEGVTAITLVDPTGADLPGWEPGAHLALRLPNGMVREYSLCSDPDDRRRWTVAVLRKPDSRGGSSHIHDALPVGALLEVDGPRNAFALEDAAAQHILVAGGIGITPIIAMVRRLEQQQRAWHLLYTGRSRSTMAFLDEIAGLPADRVTVHADDEADGRYPDIAGLLAELPPTGLVYCCGPEPLMDACGAALADPSRLRLERFKAPEPVARTTPDDEFDVVISSTGQRVRVDAATSVLDALTDAGIPLASSCTEGICGTCEVAVVKGDLDHRDFVLSSAEQESGTTMLPCVSRCRSAELVLDL</sequence>
<dbReference type="SUPFAM" id="SSF54292">
    <property type="entry name" value="2Fe-2S ferredoxin-like"/>
    <property type="match status" value="1"/>
</dbReference>
<dbReference type="InterPro" id="IPR017938">
    <property type="entry name" value="Riboflavin_synthase-like_b-brl"/>
</dbReference>
<dbReference type="InterPro" id="IPR001041">
    <property type="entry name" value="2Fe-2S_ferredoxin-type"/>
</dbReference>
<dbReference type="InterPro" id="IPR001433">
    <property type="entry name" value="OxRdtase_FAD/NAD-bd"/>
</dbReference>
<dbReference type="GO" id="GO:0051213">
    <property type="term" value="F:dioxygenase activity"/>
    <property type="evidence" value="ECO:0007669"/>
    <property type="project" value="UniProtKB-KW"/>
</dbReference>